<dbReference type="Pfam" id="PF02770">
    <property type="entry name" value="Acyl-CoA_dh_M"/>
    <property type="match status" value="1"/>
</dbReference>
<feature type="active site" description="Proton acceptor" evidence="11">
    <location>
        <position position="247"/>
    </location>
</feature>
<evidence type="ECO:0000256" key="3">
    <source>
        <dbReference type="ARBA" id="ARBA00009347"/>
    </source>
</evidence>
<organism evidence="18 19">
    <name type="scientific">Rhodoblastus acidophilus</name>
    <name type="common">Rhodopseudomonas acidophila</name>
    <dbReference type="NCBI Taxonomy" id="1074"/>
    <lineage>
        <taxon>Bacteria</taxon>
        <taxon>Pseudomonadati</taxon>
        <taxon>Pseudomonadota</taxon>
        <taxon>Alphaproteobacteria</taxon>
        <taxon>Hyphomicrobiales</taxon>
        <taxon>Rhodoblastaceae</taxon>
        <taxon>Rhodoblastus</taxon>
    </lineage>
</organism>
<dbReference type="InterPro" id="IPR037069">
    <property type="entry name" value="AcylCoA_DH/ox_N_sf"/>
</dbReference>
<comment type="caution">
    <text evidence="18">The sequence shown here is derived from an EMBL/GenBank/DDBJ whole genome shotgun (WGS) entry which is preliminary data.</text>
</comment>
<dbReference type="OrthoDB" id="9775090at2"/>
<dbReference type="GO" id="GO:0050660">
    <property type="term" value="F:flavin adenine dinucleotide binding"/>
    <property type="evidence" value="ECO:0007669"/>
    <property type="project" value="InterPro"/>
</dbReference>
<evidence type="ECO:0000256" key="9">
    <source>
        <dbReference type="ARBA" id="ARBA00023002"/>
    </source>
</evidence>
<feature type="binding site" evidence="13">
    <location>
        <begin position="344"/>
        <end position="348"/>
    </location>
    <ligand>
        <name>FAD</name>
        <dbReference type="ChEBI" id="CHEBI:57692"/>
    </ligand>
</feature>
<feature type="binding site" evidence="13">
    <location>
        <position position="273"/>
    </location>
    <ligand>
        <name>FAD</name>
        <dbReference type="ChEBI" id="CHEBI:57692"/>
    </ligand>
</feature>
<dbReference type="InterPro" id="IPR009100">
    <property type="entry name" value="AcylCoA_DH/oxidase_NM_dom_sf"/>
</dbReference>
<evidence type="ECO:0000259" key="17">
    <source>
        <dbReference type="Pfam" id="PF02771"/>
    </source>
</evidence>
<dbReference type="InterPro" id="IPR036250">
    <property type="entry name" value="AcylCo_DH-like_C"/>
</dbReference>
<comment type="pathway">
    <text evidence="2">Amino-acid degradation; L-leucine degradation; (S)-3-hydroxy-3-methylglutaryl-CoA from 3-isovaleryl-CoA: step 1/3.</text>
</comment>
<dbReference type="CDD" id="cd01156">
    <property type="entry name" value="IVD"/>
    <property type="match status" value="1"/>
</dbReference>
<feature type="binding site" evidence="12">
    <location>
        <begin position="371"/>
        <end position="372"/>
    </location>
    <ligand>
        <name>substrate</name>
    </ligand>
</feature>
<comment type="catalytic activity">
    <reaction evidence="10">
        <text>3-methylbutanoyl-CoA + oxidized [electron-transfer flavoprotein] + H(+) = 3-methylbut-2-enoyl-CoA + reduced [electron-transfer flavoprotein]</text>
        <dbReference type="Rhea" id="RHEA:12276"/>
        <dbReference type="Rhea" id="RHEA-COMP:10685"/>
        <dbReference type="Rhea" id="RHEA-COMP:10686"/>
        <dbReference type="ChEBI" id="CHEBI:15378"/>
        <dbReference type="ChEBI" id="CHEBI:57344"/>
        <dbReference type="ChEBI" id="CHEBI:57345"/>
        <dbReference type="ChEBI" id="CHEBI:57692"/>
        <dbReference type="ChEBI" id="CHEBI:58307"/>
        <dbReference type="EC" id="1.3.8.4"/>
    </reaction>
</comment>
<evidence type="ECO:0000256" key="1">
    <source>
        <dbReference type="ARBA" id="ARBA00001974"/>
    </source>
</evidence>
<feature type="binding site" evidence="13">
    <location>
        <begin position="161"/>
        <end position="163"/>
    </location>
    <ligand>
        <name>FAD</name>
        <dbReference type="ChEBI" id="CHEBI:57692"/>
    </ligand>
</feature>
<feature type="domain" description="Acyl-CoA dehydrogenase/oxidase N-terminal" evidence="17">
    <location>
        <begin position="12"/>
        <end position="123"/>
    </location>
</feature>
<evidence type="ECO:0000256" key="12">
    <source>
        <dbReference type="PIRSR" id="PIRSR634183-2"/>
    </source>
</evidence>
<feature type="binding site" evidence="12">
    <location>
        <position position="137"/>
    </location>
    <ligand>
        <name>substrate</name>
    </ligand>
</feature>
<keyword evidence="7 13" id="KW-0274">FAD</keyword>
<dbReference type="InterPro" id="IPR013786">
    <property type="entry name" value="AcylCoA_DH/ox_N"/>
</dbReference>
<dbReference type="AlphaFoldDB" id="A0A6N8DQ90"/>
<protein>
    <recommendedName>
        <fullName evidence="5">Isovaleryl-CoA dehydrogenase, mitochondrial</fullName>
        <ecNumber evidence="4">1.3.8.4</ecNumber>
    </recommendedName>
</protein>
<feature type="binding site" evidence="13">
    <location>
        <position position="284"/>
    </location>
    <ligand>
        <name>FAD</name>
        <dbReference type="ChEBI" id="CHEBI:57692"/>
    </ligand>
</feature>
<evidence type="ECO:0000256" key="4">
    <source>
        <dbReference type="ARBA" id="ARBA00012044"/>
    </source>
</evidence>
<evidence type="ECO:0000256" key="2">
    <source>
        <dbReference type="ARBA" id="ARBA00004898"/>
    </source>
</evidence>
<dbReference type="InterPro" id="IPR009075">
    <property type="entry name" value="AcylCo_DH/oxidase_C"/>
</dbReference>
<dbReference type="Pfam" id="PF02771">
    <property type="entry name" value="Acyl-CoA_dh_N"/>
    <property type="match status" value="1"/>
</dbReference>
<keyword evidence="9 14" id="KW-0560">Oxidoreductase</keyword>
<comment type="similarity">
    <text evidence="3 14">Belongs to the acyl-CoA dehydrogenase family.</text>
</comment>
<gene>
    <name evidence="18" type="ORF">GJ654_10135</name>
</gene>
<evidence type="ECO:0000259" key="15">
    <source>
        <dbReference type="Pfam" id="PF00441"/>
    </source>
</evidence>
<dbReference type="FunFam" id="1.20.140.10:FF:000003">
    <property type="entry name" value="isovaleryl-CoA dehydrogenase, mitochondrial"/>
    <property type="match status" value="1"/>
</dbReference>
<keyword evidence="6 14" id="KW-0285">Flavoprotein</keyword>
<name>A0A6N8DQ90_RHOAC</name>
<dbReference type="SUPFAM" id="SSF47203">
    <property type="entry name" value="Acyl-CoA dehydrogenase C-terminal domain-like"/>
    <property type="match status" value="1"/>
</dbReference>
<keyword evidence="8" id="KW-0809">Transit peptide</keyword>
<dbReference type="FunFam" id="1.10.540.10:FF:000007">
    <property type="entry name" value="Isovaleryl-CoA dehydrogenase, mitochondrial"/>
    <property type="match status" value="1"/>
</dbReference>
<feature type="domain" description="Acyl-CoA dehydrogenase/oxidase C-terminal" evidence="15">
    <location>
        <begin position="234"/>
        <end position="385"/>
    </location>
</feature>
<evidence type="ECO:0000256" key="13">
    <source>
        <dbReference type="PIRSR" id="PIRSR634183-3"/>
    </source>
</evidence>
<dbReference type="InterPro" id="IPR006089">
    <property type="entry name" value="Acyl-CoA_DH_CS"/>
</dbReference>
<evidence type="ECO:0000259" key="16">
    <source>
        <dbReference type="Pfam" id="PF02770"/>
    </source>
</evidence>
<accession>A0A6N8DQ90</accession>
<dbReference type="FunFam" id="2.40.110.10:FF:000004">
    <property type="entry name" value="Isovaleryl-CoA dehydrogenase, mitochondrial"/>
    <property type="match status" value="1"/>
</dbReference>
<evidence type="ECO:0000256" key="7">
    <source>
        <dbReference type="ARBA" id="ARBA00022827"/>
    </source>
</evidence>
<feature type="binding site" evidence="13">
    <location>
        <begin position="128"/>
        <end position="137"/>
    </location>
    <ligand>
        <name>FAD</name>
        <dbReference type="ChEBI" id="CHEBI:57692"/>
    </ligand>
</feature>
<reference evidence="18 19" key="1">
    <citation type="submission" date="2019-11" db="EMBL/GenBank/DDBJ databases">
        <title>Whole-genome sequence of a Rhodoblastus acidophilus DSM 142.</title>
        <authorList>
            <person name="Kyndt J.A."/>
            <person name="Meyer T.E."/>
        </authorList>
    </citation>
    <scope>NUCLEOTIDE SEQUENCE [LARGE SCALE GENOMIC DNA]</scope>
    <source>
        <strain evidence="18 19">DSM 142</strain>
    </source>
</reference>
<dbReference type="PANTHER" id="PTHR43884:SF12">
    <property type="entry name" value="ISOVALERYL-COA DEHYDROGENASE, MITOCHONDRIAL-RELATED"/>
    <property type="match status" value="1"/>
</dbReference>
<feature type="binding site" evidence="12">
    <location>
        <begin position="245"/>
        <end position="248"/>
    </location>
    <ligand>
        <name>substrate</name>
    </ligand>
</feature>
<dbReference type="InterPro" id="IPR006091">
    <property type="entry name" value="Acyl-CoA_Oxase/DH_mid-dom"/>
</dbReference>
<comment type="cofactor">
    <cofactor evidence="1 13 14">
        <name>FAD</name>
        <dbReference type="ChEBI" id="CHEBI:57692"/>
    </cofactor>
</comment>
<evidence type="ECO:0000256" key="6">
    <source>
        <dbReference type="ARBA" id="ARBA00022630"/>
    </source>
</evidence>
<dbReference type="InterPro" id="IPR034183">
    <property type="entry name" value="IVD"/>
</dbReference>
<dbReference type="GO" id="GO:0006552">
    <property type="term" value="P:L-leucine catabolic process"/>
    <property type="evidence" value="ECO:0007669"/>
    <property type="project" value="TreeGrafter"/>
</dbReference>
<evidence type="ECO:0000313" key="19">
    <source>
        <dbReference type="Proteomes" id="UP000439113"/>
    </source>
</evidence>
<evidence type="ECO:0000256" key="10">
    <source>
        <dbReference type="ARBA" id="ARBA00052875"/>
    </source>
</evidence>
<dbReference type="RefSeq" id="WP_155446038.1">
    <property type="nucleotide sequence ID" value="NZ_JAOQNR010000010.1"/>
</dbReference>
<dbReference type="GO" id="GO:0008470">
    <property type="term" value="F:3-methylbutanoyl-CoA dehydrogenase activity"/>
    <property type="evidence" value="ECO:0007669"/>
    <property type="project" value="UniProtKB-EC"/>
</dbReference>
<feature type="binding site" evidence="13">
    <location>
        <begin position="373"/>
        <end position="375"/>
    </location>
    <ligand>
        <name>FAD</name>
        <dbReference type="ChEBI" id="CHEBI:57692"/>
    </ligand>
</feature>
<dbReference type="Proteomes" id="UP000439113">
    <property type="component" value="Unassembled WGS sequence"/>
</dbReference>
<dbReference type="Gene3D" id="2.40.110.10">
    <property type="entry name" value="Butyryl-CoA Dehydrogenase, subunit A, domain 2"/>
    <property type="match status" value="1"/>
</dbReference>
<evidence type="ECO:0000313" key="18">
    <source>
        <dbReference type="EMBL" id="MTV31351.1"/>
    </source>
</evidence>
<dbReference type="Gene3D" id="1.20.140.10">
    <property type="entry name" value="Butyryl-CoA Dehydrogenase, subunit A, domain 3"/>
    <property type="match status" value="1"/>
</dbReference>
<dbReference type="Pfam" id="PF00441">
    <property type="entry name" value="Acyl-CoA_dh_1"/>
    <property type="match status" value="1"/>
</dbReference>
<dbReference type="InterPro" id="IPR046373">
    <property type="entry name" value="Acyl-CoA_Oxase/DH_mid-dom_sf"/>
</dbReference>
<feature type="domain" description="Acyl-CoA oxidase/dehydrogenase middle" evidence="16">
    <location>
        <begin position="127"/>
        <end position="222"/>
    </location>
</feature>
<evidence type="ECO:0000256" key="11">
    <source>
        <dbReference type="PIRSR" id="PIRSR634183-1"/>
    </source>
</evidence>
<dbReference type="EMBL" id="WNKS01000007">
    <property type="protein sequence ID" value="MTV31351.1"/>
    <property type="molecule type" value="Genomic_DNA"/>
</dbReference>
<evidence type="ECO:0000256" key="8">
    <source>
        <dbReference type="ARBA" id="ARBA00022946"/>
    </source>
</evidence>
<dbReference type="PANTHER" id="PTHR43884">
    <property type="entry name" value="ACYL-COA DEHYDROGENASE"/>
    <property type="match status" value="1"/>
</dbReference>
<dbReference type="Gene3D" id="1.10.540.10">
    <property type="entry name" value="Acyl-CoA dehydrogenase/oxidase, N-terminal domain"/>
    <property type="match status" value="1"/>
</dbReference>
<dbReference type="EC" id="1.3.8.4" evidence="4"/>
<dbReference type="PROSITE" id="PS00073">
    <property type="entry name" value="ACYL_COA_DH_2"/>
    <property type="match status" value="1"/>
</dbReference>
<evidence type="ECO:0000256" key="14">
    <source>
        <dbReference type="RuleBase" id="RU362125"/>
    </source>
</evidence>
<dbReference type="PROSITE" id="PS00072">
    <property type="entry name" value="ACYL_COA_DH_1"/>
    <property type="match status" value="1"/>
</dbReference>
<sequence>MSVPSLDFGFPEEIAMLRETVRSFAQAEIAPRAAQIDRDNLFPADLWKKFGDLGLLGMTVSEEDGGSAMGYLAHIVALEAISRASASVGLSYGAHSNLCVNQIRRNGTAAQKAKYLPKLLSGDHVGALAMSEPNAGSDVVSMKLRAEKKGDRFVLNGSKMWITNGGDADVLVVYAKTDPAAGAKGITAFLIEKAFKGFSAGAHLDKLGMRGSNTFPLFFDNCEVPAENVLGGVGEGTKVLMSGLDYERAVLCGGPLGIMAACMDVAVPYLHERKQFGQEIGAFQLMQGKLADMYSVWSASRAYVYAVGQACDRQSHSRALRKDAAGAILYCAEKATWMAGETIQALGGVGYTNDFAAGRLWRDAKLYEIGAGTSEIRRMLIGRELMAETR</sequence>
<proteinExistence type="inferred from homology"/>
<dbReference type="SUPFAM" id="SSF56645">
    <property type="entry name" value="Acyl-CoA dehydrogenase NM domain-like"/>
    <property type="match status" value="1"/>
</dbReference>
<evidence type="ECO:0000256" key="5">
    <source>
        <dbReference type="ARBA" id="ARBA00018258"/>
    </source>
</evidence>